<name>A0A415EPD4_ENTCA</name>
<dbReference type="InterPro" id="IPR046462">
    <property type="entry name" value="TerL_nuclease"/>
</dbReference>
<dbReference type="PANTHER" id="PTHR41287">
    <property type="match status" value="1"/>
</dbReference>
<dbReference type="GO" id="GO:0004519">
    <property type="term" value="F:endonuclease activity"/>
    <property type="evidence" value="ECO:0007669"/>
    <property type="project" value="InterPro"/>
</dbReference>
<comment type="caution">
    <text evidence="3">The sequence shown here is derived from an EMBL/GenBank/DDBJ whole genome shotgun (WGS) entry which is preliminary data.</text>
</comment>
<protein>
    <submittedName>
        <fullName evidence="3">Terminase large subunit</fullName>
    </submittedName>
</protein>
<feature type="domain" description="Terminase large subunit-like endonuclease" evidence="2">
    <location>
        <begin position="264"/>
        <end position="553"/>
    </location>
</feature>
<evidence type="ECO:0000259" key="2">
    <source>
        <dbReference type="Pfam" id="PF20441"/>
    </source>
</evidence>
<dbReference type="Proteomes" id="UP000286288">
    <property type="component" value="Unassembled WGS sequence"/>
</dbReference>
<dbReference type="EMBL" id="QRMZ01000029">
    <property type="protein sequence ID" value="RHK04276.1"/>
    <property type="molecule type" value="Genomic_DNA"/>
</dbReference>
<dbReference type="InterPro" id="IPR046461">
    <property type="entry name" value="TerL_ATPase"/>
</dbReference>
<evidence type="ECO:0000313" key="4">
    <source>
        <dbReference type="Proteomes" id="UP000286288"/>
    </source>
</evidence>
<sequence>MTRNDDRITDYAQRVCDGSIVAGETERLACERHLNDLARQGTETFPYYWDVEKAHDIIDFAEELVVGEGTPQPLRLEGFQDFIFGSWNGWVNKDGFRRFKTSYIQVAKQNGKSLGNAIPTLYYGNFAGYQFPQVYVAATLEKQARIVLKEAMKFIYSDVELSGTKHKQGLFKVQDYKSTILCNLTGGTITALGRDTQIDGFRPFFASVDEYHLHKTNEIYKMLTGGMVDLEEGLVSVITTAGYELNAPCKSLYDYCKQVVSGVITDETQFVFISELDENDDPWDEKNWPKANPRWSEKRLNNLRADALKAKSMGGADERYFLVKLLNIWQEYSDKGYMNMKDWKACGSDKKLEDFIGRTCFAGLDLSAGGDLTSLALIFPYMVDNVRKYYVYSHSFIPVKRVQEHIKSDFAPYDIWIKNGLITVTETLSGVKTDYKYIISHLKKLISDYELDIRMICYDPSNASAFLGDLEELGIDTVEIKQSMLSLNDPTEDFRLEVKAGNVEYDKANELLTWSVVNAKEVSNSYGDIKIDKSVRAQRIDPVDAVVDAWKIAMQKDSVSFEEVVDDFLDKMGW</sequence>
<dbReference type="Pfam" id="PF03354">
    <property type="entry name" value="TerL_ATPase"/>
    <property type="match status" value="1"/>
</dbReference>
<dbReference type="InterPro" id="IPR005021">
    <property type="entry name" value="Terminase_largesu-like"/>
</dbReference>
<dbReference type="Pfam" id="PF20441">
    <property type="entry name" value="TerL_nuclease"/>
    <property type="match status" value="1"/>
</dbReference>
<evidence type="ECO:0000259" key="1">
    <source>
        <dbReference type="Pfam" id="PF03354"/>
    </source>
</evidence>
<reference evidence="3 4" key="1">
    <citation type="submission" date="2018-08" db="EMBL/GenBank/DDBJ databases">
        <title>A genome reference for cultivated species of the human gut microbiota.</title>
        <authorList>
            <person name="Zou Y."/>
            <person name="Xue W."/>
            <person name="Luo G."/>
        </authorList>
    </citation>
    <scope>NUCLEOTIDE SEQUENCE [LARGE SCALE GENOMIC DNA]</scope>
    <source>
        <strain evidence="3 4">AF48-16</strain>
    </source>
</reference>
<gene>
    <name evidence="3" type="ORF">DW084_16380</name>
</gene>
<dbReference type="AlphaFoldDB" id="A0A415EPD4"/>
<evidence type="ECO:0000313" key="3">
    <source>
        <dbReference type="EMBL" id="RHK04276.1"/>
    </source>
</evidence>
<proteinExistence type="predicted"/>
<organism evidence="3 4">
    <name type="scientific">Enterococcus casseliflavus</name>
    <name type="common">Enterococcus flavescens</name>
    <dbReference type="NCBI Taxonomy" id="37734"/>
    <lineage>
        <taxon>Bacteria</taxon>
        <taxon>Bacillati</taxon>
        <taxon>Bacillota</taxon>
        <taxon>Bacilli</taxon>
        <taxon>Lactobacillales</taxon>
        <taxon>Enterococcaceae</taxon>
        <taxon>Enterococcus</taxon>
    </lineage>
</organism>
<dbReference type="PANTHER" id="PTHR41287:SF1">
    <property type="entry name" value="PROTEIN YMFN"/>
    <property type="match status" value="1"/>
</dbReference>
<dbReference type="InterPro" id="IPR027417">
    <property type="entry name" value="P-loop_NTPase"/>
</dbReference>
<dbReference type="Gene3D" id="3.40.50.300">
    <property type="entry name" value="P-loop containing nucleotide triphosphate hydrolases"/>
    <property type="match status" value="1"/>
</dbReference>
<accession>A0A415EPD4</accession>
<feature type="domain" description="Terminase large subunit-like ATPase" evidence="1">
    <location>
        <begin position="79"/>
        <end position="257"/>
    </location>
</feature>